<evidence type="ECO:0000256" key="4">
    <source>
        <dbReference type="ARBA" id="ARBA00022475"/>
    </source>
</evidence>
<keyword evidence="3" id="KW-0813">Transport</keyword>
<evidence type="ECO:0000256" key="13">
    <source>
        <dbReference type="PIRSR" id="PIRSR601508-1"/>
    </source>
</evidence>
<organism evidence="19 20">
    <name type="scientific">Ceratina calcarata</name>
    <dbReference type="NCBI Taxonomy" id="156304"/>
    <lineage>
        <taxon>Eukaryota</taxon>
        <taxon>Metazoa</taxon>
        <taxon>Ecdysozoa</taxon>
        <taxon>Arthropoda</taxon>
        <taxon>Hexapoda</taxon>
        <taxon>Insecta</taxon>
        <taxon>Pterygota</taxon>
        <taxon>Neoptera</taxon>
        <taxon>Endopterygota</taxon>
        <taxon>Hymenoptera</taxon>
        <taxon>Apocrita</taxon>
        <taxon>Aculeata</taxon>
        <taxon>Apoidea</taxon>
        <taxon>Anthophila</taxon>
        <taxon>Apidae</taxon>
        <taxon>Ceratina</taxon>
        <taxon>Zadontomerus</taxon>
    </lineage>
</organism>
<dbReference type="GO" id="GO:0038023">
    <property type="term" value="F:signaling receptor activity"/>
    <property type="evidence" value="ECO:0007669"/>
    <property type="project" value="InterPro"/>
</dbReference>
<gene>
    <name evidence="20" type="primary">LOC108631304</name>
</gene>
<evidence type="ECO:0000256" key="1">
    <source>
        <dbReference type="ARBA" id="ARBA00004651"/>
    </source>
</evidence>
<keyword evidence="12" id="KW-0407">Ion channel</keyword>
<evidence type="ECO:0000256" key="3">
    <source>
        <dbReference type="ARBA" id="ARBA00022448"/>
    </source>
</evidence>
<keyword evidence="9" id="KW-0675">Receptor</keyword>
<feature type="site" description="Interaction with the cone snail toxin Con-ikot-ikot" evidence="14">
    <location>
        <position position="165"/>
    </location>
</feature>
<evidence type="ECO:0000256" key="5">
    <source>
        <dbReference type="ARBA" id="ARBA00022692"/>
    </source>
</evidence>
<reference evidence="20" key="1">
    <citation type="submission" date="2025-08" db="UniProtKB">
        <authorList>
            <consortium name="RefSeq"/>
        </authorList>
    </citation>
    <scope>IDENTIFICATION</scope>
    <source>
        <tissue evidence="20">Whole body</tissue>
    </source>
</reference>
<keyword evidence="15" id="KW-1015">Disulfide bond</keyword>
<feature type="disulfide bond" evidence="15">
    <location>
        <begin position="131"/>
        <end position="189"/>
    </location>
</feature>
<dbReference type="Gene3D" id="3.40.190.10">
    <property type="entry name" value="Periplasmic binding protein-like II"/>
    <property type="match status" value="1"/>
</dbReference>
<feature type="site" description="Interaction with the cone snail toxin Con-ikot-ikot" evidence="14">
    <location>
        <position position="76"/>
    </location>
</feature>
<comment type="subcellular location">
    <subcellularLocation>
        <location evidence="1">Cell membrane</location>
        <topology evidence="1">Multi-pass membrane protein</topology>
    </subcellularLocation>
</comment>
<evidence type="ECO:0000256" key="8">
    <source>
        <dbReference type="ARBA" id="ARBA00023136"/>
    </source>
</evidence>
<evidence type="ECO:0000256" key="2">
    <source>
        <dbReference type="ARBA" id="ARBA00008685"/>
    </source>
</evidence>
<evidence type="ECO:0000256" key="15">
    <source>
        <dbReference type="PIRSR" id="PIRSR601508-3"/>
    </source>
</evidence>
<evidence type="ECO:0000256" key="14">
    <source>
        <dbReference type="PIRSR" id="PIRSR601508-2"/>
    </source>
</evidence>
<evidence type="ECO:0000256" key="7">
    <source>
        <dbReference type="ARBA" id="ARBA00023065"/>
    </source>
</evidence>
<comment type="similarity">
    <text evidence="2">Belongs to the glutamate-gated ion channel (TC 1.A.10.1) family.</text>
</comment>
<dbReference type="GeneID" id="108631304"/>
<keyword evidence="6 17" id="KW-1133">Transmembrane helix</keyword>
<feature type="transmembrane region" description="Helical" evidence="17">
    <location>
        <begin position="209"/>
        <end position="230"/>
    </location>
</feature>
<evidence type="ECO:0000256" key="9">
    <source>
        <dbReference type="ARBA" id="ARBA00023170"/>
    </source>
</evidence>
<feature type="domain" description="Ionotropic glutamate receptor C-terminal" evidence="18">
    <location>
        <begin position="9"/>
        <end position="182"/>
    </location>
</feature>
<feature type="binding site" evidence="13">
    <location>
        <position position="70"/>
    </location>
    <ligand>
        <name>L-glutamate</name>
        <dbReference type="ChEBI" id="CHEBI:29985"/>
    </ligand>
</feature>
<dbReference type="Proteomes" id="UP000694925">
    <property type="component" value="Unplaced"/>
</dbReference>
<keyword evidence="11" id="KW-1071">Ligand-gated ion channel</keyword>
<dbReference type="FunFam" id="3.40.190.10:FF:000061">
    <property type="entry name" value="Glutamate receptor, ionotropic kainate"/>
    <property type="match status" value="1"/>
</dbReference>
<feature type="region of interest" description="Disordered" evidence="16">
    <location>
        <begin position="264"/>
        <end position="300"/>
    </location>
</feature>
<evidence type="ECO:0000256" key="17">
    <source>
        <dbReference type="SAM" id="Phobius"/>
    </source>
</evidence>
<proteinExistence type="inferred from homology"/>
<dbReference type="GO" id="GO:0005886">
    <property type="term" value="C:plasma membrane"/>
    <property type="evidence" value="ECO:0007669"/>
    <property type="project" value="UniProtKB-SubCell"/>
</dbReference>
<dbReference type="InterPro" id="IPR001320">
    <property type="entry name" value="Iontro_rcpt_C"/>
</dbReference>
<dbReference type="PANTHER" id="PTHR18966">
    <property type="entry name" value="IONOTROPIC GLUTAMATE RECEPTOR"/>
    <property type="match status" value="1"/>
</dbReference>
<evidence type="ECO:0000256" key="16">
    <source>
        <dbReference type="SAM" id="MobiDB-lite"/>
    </source>
</evidence>
<keyword evidence="7" id="KW-0406">Ion transport</keyword>
<dbReference type="SMART" id="SM00079">
    <property type="entry name" value="PBPe"/>
    <property type="match status" value="1"/>
</dbReference>
<keyword evidence="8 17" id="KW-0472">Membrane</keyword>
<dbReference type="InterPro" id="IPR001508">
    <property type="entry name" value="Iono_Glu_rcpt_met"/>
</dbReference>
<evidence type="ECO:0000259" key="18">
    <source>
        <dbReference type="SMART" id="SM00079"/>
    </source>
</evidence>
<dbReference type="PRINTS" id="PR00177">
    <property type="entry name" value="NMDARECEPTOR"/>
</dbReference>
<evidence type="ECO:0000256" key="12">
    <source>
        <dbReference type="ARBA" id="ARBA00023303"/>
    </source>
</evidence>
<sequence>MQQGSELAPIGLSTRMMASSWSFFVLIMVSSYTANLAAFLTVETIVSPFSNIDELAKKKTIKYGAKEKGSTLIFFRDANYSTYRDMYKYMKANAKDVLTQTNDEGLEKVLKEDYAFLMESSSIEYIVERYCNVTQIGGLLDAKGYGIAMKKHSSYRHAFNAAVLKLQQSGQITELKNKWWKQKRGGGTCQEEGGQSAAEELDLDNVGGVFLVLTVGVAASFFFTIAELLWDIAATAMRENVSFKDELIAEMMFLIKCGGFSKPVRRRKGSSNRSGEDSNRGCTPPYGFIPTITTTNSDDK</sequence>
<evidence type="ECO:0000256" key="6">
    <source>
        <dbReference type="ARBA" id="ARBA00022989"/>
    </source>
</evidence>
<evidence type="ECO:0000256" key="10">
    <source>
        <dbReference type="ARBA" id="ARBA00023180"/>
    </source>
</evidence>
<feature type="transmembrane region" description="Helical" evidence="17">
    <location>
        <begin position="21"/>
        <end position="42"/>
    </location>
</feature>
<evidence type="ECO:0000313" key="19">
    <source>
        <dbReference type="Proteomes" id="UP000694925"/>
    </source>
</evidence>
<dbReference type="GO" id="GO:0015276">
    <property type="term" value="F:ligand-gated monoatomic ion channel activity"/>
    <property type="evidence" value="ECO:0007669"/>
    <property type="project" value="InterPro"/>
</dbReference>
<keyword evidence="4" id="KW-1003">Cell membrane</keyword>
<dbReference type="KEGG" id="ccal:108631304"/>
<dbReference type="Pfam" id="PF00060">
    <property type="entry name" value="Lig_chan"/>
    <property type="match status" value="1"/>
</dbReference>
<keyword evidence="19" id="KW-1185">Reference proteome</keyword>
<evidence type="ECO:0000313" key="20">
    <source>
        <dbReference type="RefSeq" id="XP_017890631.2"/>
    </source>
</evidence>
<feature type="compositionally biased region" description="Polar residues" evidence="16">
    <location>
        <begin position="291"/>
        <end position="300"/>
    </location>
</feature>
<accession>A0AAJ7JE42</accession>
<name>A0AAJ7JE42_9HYME</name>
<keyword evidence="5 17" id="KW-0812">Transmembrane</keyword>
<feature type="binding site" evidence="13">
    <location>
        <position position="119"/>
    </location>
    <ligand>
        <name>L-glutamate</name>
        <dbReference type="ChEBI" id="CHEBI:29985"/>
    </ligand>
</feature>
<evidence type="ECO:0000256" key="11">
    <source>
        <dbReference type="ARBA" id="ARBA00023286"/>
    </source>
</evidence>
<dbReference type="InterPro" id="IPR015683">
    <property type="entry name" value="Ionotropic_Glu_rcpt"/>
</dbReference>
<keyword evidence="10" id="KW-0325">Glycoprotein</keyword>
<feature type="binding site" evidence="13">
    <location>
        <position position="71"/>
    </location>
    <ligand>
        <name>L-glutamate</name>
        <dbReference type="ChEBI" id="CHEBI:29985"/>
    </ligand>
</feature>
<dbReference type="AlphaFoldDB" id="A0AAJ7JE42"/>
<dbReference type="RefSeq" id="XP_017890631.2">
    <property type="nucleotide sequence ID" value="XM_018035142.2"/>
</dbReference>
<dbReference type="SUPFAM" id="SSF53850">
    <property type="entry name" value="Periplasmic binding protein-like II"/>
    <property type="match status" value="1"/>
</dbReference>
<protein>
    <submittedName>
        <fullName evidence="20">Glutamate receptor ionotropic, kainate 2-like</fullName>
    </submittedName>
</protein>